<evidence type="ECO:0000313" key="2">
    <source>
        <dbReference type="Proteomes" id="UP000191135"/>
    </source>
</evidence>
<protein>
    <recommendedName>
        <fullName evidence="3">DUF3168 domain-containing protein</fullName>
    </recommendedName>
</protein>
<dbReference type="OrthoDB" id="7630456at2"/>
<dbReference type="Gene3D" id="3.30.2000.30">
    <property type="match status" value="1"/>
</dbReference>
<dbReference type="RefSeq" id="WP_018066608.1">
    <property type="nucleotide sequence ID" value="NZ_AQWH01000025.1"/>
</dbReference>
<dbReference type="KEGG" id="mmed:Mame_03559"/>
<reference evidence="1 2" key="1">
    <citation type="submission" date="2017-03" db="EMBL/GenBank/DDBJ databases">
        <title>Foreign affairs: Plasmid Transfer between Roseobacters and Rhizobia.</title>
        <authorList>
            <person name="Bartling P."/>
            <person name="Bunk B."/>
            <person name="Overmann J."/>
            <person name="Brinkmann H."/>
            <person name="Petersen J."/>
        </authorList>
    </citation>
    <scope>NUCLEOTIDE SEQUENCE [LARGE SCALE GENOMIC DNA]</scope>
    <source>
        <strain evidence="1 2">MACL11</strain>
    </source>
</reference>
<proteinExistence type="predicted"/>
<evidence type="ECO:0000313" key="1">
    <source>
        <dbReference type="EMBL" id="AQZ52864.1"/>
    </source>
</evidence>
<accession>A0A1U9Z5D0</accession>
<dbReference type="EMBL" id="CP020330">
    <property type="protein sequence ID" value="AQZ52864.1"/>
    <property type="molecule type" value="Genomic_DNA"/>
</dbReference>
<sequence>MSSPENALLAAIHAALSGDGELTGLIGADAIFDRLLSRPRLPAIVFGECVTTDVSTVDGKLFEHALTIEIWSEAHGRKALQQIEARVRASLDDQALSLSGATLVNLAHRSTRVKRVTRTGYFLAEMRFRAVTEPA</sequence>
<dbReference type="Pfam" id="PF11367">
    <property type="entry name" value="Tail_completion_gp17"/>
    <property type="match status" value="1"/>
</dbReference>
<evidence type="ECO:0008006" key="3">
    <source>
        <dbReference type="Google" id="ProtNLM"/>
    </source>
</evidence>
<dbReference type="InterPro" id="IPR021508">
    <property type="entry name" value="Gp17-like"/>
</dbReference>
<organism evidence="1 2">
    <name type="scientific">Martelella mediterranea DSM 17316</name>
    <dbReference type="NCBI Taxonomy" id="1122214"/>
    <lineage>
        <taxon>Bacteria</taxon>
        <taxon>Pseudomonadati</taxon>
        <taxon>Pseudomonadota</taxon>
        <taxon>Alphaproteobacteria</taxon>
        <taxon>Hyphomicrobiales</taxon>
        <taxon>Aurantimonadaceae</taxon>
        <taxon>Martelella</taxon>
    </lineage>
</organism>
<dbReference type="Proteomes" id="UP000191135">
    <property type="component" value="Chromosome"/>
</dbReference>
<dbReference type="AlphaFoldDB" id="A0A1U9Z5D0"/>
<keyword evidence="2" id="KW-1185">Reference proteome</keyword>
<dbReference type="STRING" id="1122214.Mame_03559"/>
<dbReference type="InterPro" id="IPR053745">
    <property type="entry name" value="Viral_Tail_Comp_sf"/>
</dbReference>
<name>A0A1U9Z5D0_9HYPH</name>
<dbReference type="eggNOG" id="ENOG5032YKK">
    <property type="taxonomic scope" value="Bacteria"/>
</dbReference>
<gene>
    <name evidence="1" type="ORF">Mame_03559</name>
</gene>